<dbReference type="InterPro" id="IPR014729">
    <property type="entry name" value="Rossmann-like_a/b/a_fold"/>
</dbReference>
<dbReference type="GO" id="GO:0006436">
    <property type="term" value="P:tryptophanyl-tRNA aminoacylation"/>
    <property type="evidence" value="ECO:0007669"/>
    <property type="project" value="UniProtKB-UniRule"/>
</dbReference>
<evidence type="ECO:0000256" key="1">
    <source>
        <dbReference type="ARBA" id="ARBA00005594"/>
    </source>
</evidence>
<dbReference type="PANTHER" id="PTHR43766">
    <property type="entry name" value="TRYPTOPHAN--TRNA LIGASE, MITOCHONDRIAL"/>
    <property type="match status" value="1"/>
</dbReference>
<dbReference type="SUPFAM" id="SSF52374">
    <property type="entry name" value="Nucleotidylyl transferase"/>
    <property type="match status" value="1"/>
</dbReference>
<keyword evidence="6 9" id="KW-0648">Protein biosynthesis</keyword>
<dbReference type="GO" id="GO:0005524">
    <property type="term" value="F:ATP binding"/>
    <property type="evidence" value="ECO:0007669"/>
    <property type="project" value="UniProtKB-KW"/>
</dbReference>
<dbReference type="EMBL" id="JADKGY010000029">
    <property type="protein sequence ID" value="MBK9984561.1"/>
    <property type="molecule type" value="Genomic_DNA"/>
</dbReference>
<dbReference type="Proteomes" id="UP000808337">
    <property type="component" value="Unassembled WGS sequence"/>
</dbReference>
<evidence type="ECO:0000256" key="9">
    <source>
        <dbReference type="RuleBase" id="RU363036"/>
    </source>
</evidence>
<keyword evidence="7 9" id="KW-0030">Aminoacyl-tRNA synthetase</keyword>
<comment type="caution">
    <text evidence="10">The sequence shown here is derived from an EMBL/GenBank/DDBJ whole genome shotgun (WGS) entry which is preliminary data.</text>
</comment>
<sequence length="343" mass="38975">MSSETQPRRKQVLSGIQPTGDLHLGRYFGAVKNWVDLQEKYDCIYCVVDYHALTMPFNPKTLRDQVWKLAFDLIAVGLEPKHLFIQSMIPEHTELAWIFNCLSSYGEVSRMTQFKDKSQQINEKDKDAFISTGLFTYPVLQAADILIYRADYVPVGKDQDQHLELSRNIAQRFNQIVGQEYFVLPETLYTEIPKVMSTSDPLKKMSASLGPKHFINIFSEPDAIRKQIKTAVTDSGDTPIGKISPGVENLFLLLEAAGGKEIANSLRSDAMNGTLQYGKLKETTADYIIAMSDSFREKRKEIEQNPEPYIEQVKDASVRIRKQAQKTIMEVKDLIGLQNVRSI</sequence>
<keyword evidence="3 9" id="KW-0436">Ligase</keyword>
<dbReference type="Gene3D" id="1.10.240.10">
    <property type="entry name" value="Tyrosyl-Transfer RNA Synthetase"/>
    <property type="match status" value="1"/>
</dbReference>
<dbReference type="GO" id="GO:0005829">
    <property type="term" value="C:cytosol"/>
    <property type="evidence" value="ECO:0007669"/>
    <property type="project" value="TreeGrafter"/>
</dbReference>
<dbReference type="NCBIfam" id="TIGR00233">
    <property type="entry name" value="trpS"/>
    <property type="match status" value="1"/>
</dbReference>
<evidence type="ECO:0000256" key="2">
    <source>
        <dbReference type="ARBA" id="ARBA00013161"/>
    </source>
</evidence>
<evidence type="ECO:0000256" key="8">
    <source>
        <dbReference type="NCBIfam" id="TIGR00233"/>
    </source>
</evidence>
<evidence type="ECO:0000256" key="4">
    <source>
        <dbReference type="ARBA" id="ARBA00022741"/>
    </source>
</evidence>
<evidence type="ECO:0000313" key="11">
    <source>
        <dbReference type="Proteomes" id="UP000808337"/>
    </source>
</evidence>
<protein>
    <recommendedName>
        <fullName evidence="2 8">Tryptophan--tRNA ligase</fullName>
        <ecNumber evidence="2 8">6.1.1.2</ecNumber>
    </recommendedName>
</protein>
<dbReference type="CDD" id="cd00806">
    <property type="entry name" value="TrpRS_core"/>
    <property type="match status" value="1"/>
</dbReference>
<proteinExistence type="inferred from homology"/>
<keyword evidence="5 9" id="KW-0067">ATP-binding</keyword>
<dbReference type="InterPro" id="IPR002306">
    <property type="entry name" value="Trp-tRNA-ligase"/>
</dbReference>
<dbReference type="GO" id="GO:0004830">
    <property type="term" value="F:tryptophan-tRNA ligase activity"/>
    <property type="evidence" value="ECO:0007669"/>
    <property type="project" value="UniProtKB-UniRule"/>
</dbReference>
<dbReference type="Gene3D" id="3.40.50.620">
    <property type="entry name" value="HUPs"/>
    <property type="match status" value="1"/>
</dbReference>
<dbReference type="InterPro" id="IPR002305">
    <property type="entry name" value="aa-tRNA-synth_Ic"/>
</dbReference>
<evidence type="ECO:0000256" key="3">
    <source>
        <dbReference type="ARBA" id="ARBA00022598"/>
    </source>
</evidence>
<dbReference type="InterPro" id="IPR050203">
    <property type="entry name" value="Trp-tRNA_synthetase"/>
</dbReference>
<dbReference type="PRINTS" id="PR01039">
    <property type="entry name" value="TRNASYNTHTRP"/>
</dbReference>
<gene>
    <name evidence="10" type="primary">trpS</name>
    <name evidence="10" type="ORF">IPP15_19715</name>
</gene>
<reference evidence="10 11" key="1">
    <citation type="submission" date="2020-10" db="EMBL/GenBank/DDBJ databases">
        <title>Connecting structure to function with the recovery of over 1000 high-quality activated sludge metagenome-assembled genomes encoding full-length rRNA genes using long-read sequencing.</title>
        <authorList>
            <person name="Singleton C.M."/>
            <person name="Petriglieri F."/>
            <person name="Kristensen J.M."/>
            <person name="Kirkegaard R.H."/>
            <person name="Michaelsen T.Y."/>
            <person name="Andersen M.H."/>
            <person name="Karst S.M."/>
            <person name="Dueholm M.S."/>
            <person name="Nielsen P.H."/>
            <person name="Albertsen M."/>
        </authorList>
    </citation>
    <scope>NUCLEOTIDE SEQUENCE [LARGE SCALE GENOMIC DNA]</scope>
    <source>
        <strain evidence="10">Ribe_18-Q3-R11-54_MAXAC.273</strain>
    </source>
</reference>
<name>A0A9D7SYJ1_9BACT</name>
<dbReference type="EC" id="6.1.1.2" evidence="2 8"/>
<evidence type="ECO:0000313" key="10">
    <source>
        <dbReference type="EMBL" id="MBK9984561.1"/>
    </source>
</evidence>
<dbReference type="Pfam" id="PF00579">
    <property type="entry name" value="tRNA-synt_1b"/>
    <property type="match status" value="1"/>
</dbReference>
<evidence type="ECO:0000256" key="5">
    <source>
        <dbReference type="ARBA" id="ARBA00022840"/>
    </source>
</evidence>
<keyword evidence="4 9" id="KW-0547">Nucleotide-binding</keyword>
<dbReference type="AlphaFoldDB" id="A0A9D7SYJ1"/>
<evidence type="ECO:0000256" key="7">
    <source>
        <dbReference type="ARBA" id="ARBA00023146"/>
    </source>
</evidence>
<organism evidence="10 11">
    <name type="scientific">Candidatus Opimibacter skivensis</name>
    <dbReference type="NCBI Taxonomy" id="2982028"/>
    <lineage>
        <taxon>Bacteria</taxon>
        <taxon>Pseudomonadati</taxon>
        <taxon>Bacteroidota</taxon>
        <taxon>Saprospiria</taxon>
        <taxon>Saprospirales</taxon>
        <taxon>Saprospiraceae</taxon>
        <taxon>Candidatus Opimibacter</taxon>
    </lineage>
</organism>
<accession>A0A9D7SYJ1</accession>
<evidence type="ECO:0000256" key="6">
    <source>
        <dbReference type="ARBA" id="ARBA00022917"/>
    </source>
</evidence>
<comment type="similarity">
    <text evidence="1 9">Belongs to the class-I aminoacyl-tRNA synthetase family.</text>
</comment>
<dbReference type="PANTHER" id="PTHR43766:SF1">
    <property type="entry name" value="TRYPTOPHAN--TRNA LIGASE, MITOCHONDRIAL"/>
    <property type="match status" value="1"/>
</dbReference>